<dbReference type="InterPro" id="IPR001539">
    <property type="entry name" value="Peptidase_U32"/>
</dbReference>
<evidence type="ECO:0000256" key="1">
    <source>
        <dbReference type="HAMAP-Rule" id="MF_02232"/>
    </source>
</evidence>
<feature type="binding site" evidence="1">
    <location>
        <position position="200"/>
    </location>
    <ligand>
        <name>[4Fe-4S] cluster</name>
        <dbReference type="ChEBI" id="CHEBI:49883"/>
    </ligand>
</feature>
<keyword evidence="3" id="KW-0378">Hydrolase</keyword>
<dbReference type="GO" id="GO:0008233">
    <property type="term" value="F:peptidase activity"/>
    <property type="evidence" value="ECO:0007669"/>
    <property type="project" value="UniProtKB-KW"/>
</dbReference>
<dbReference type="PANTHER" id="PTHR30217:SF3">
    <property type="entry name" value="UBIQUINONE BIOSYNTHESIS PROTEIN UBIU"/>
    <property type="match status" value="1"/>
</dbReference>
<dbReference type="HAMAP" id="MF_02232">
    <property type="entry name" value="UbiU"/>
    <property type="match status" value="1"/>
</dbReference>
<keyword evidence="1" id="KW-0479">Metal-binding</keyword>
<dbReference type="Proteomes" id="UP000217076">
    <property type="component" value="Unassembled WGS sequence"/>
</dbReference>
<keyword evidence="1" id="KW-0411">Iron-sulfur</keyword>
<keyword evidence="1" id="KW-0408">Iron</keyword>
<comment type="pathway">
    <text evidence="1">Cofactor biosynthesis; ubiquinone biosynthesis.</text>
</comment>
<keyword evidence="4" id="KW-1185">Reference proteome</keyword>
<keyword evidence="3" id="KW-0645">Protease</keyword>
<reference evidence="4" key="1">
    <citation type="submission" date="2016-10" db="EMBL/GenBank/DDBJ databases">
        <authorList>
            <person name="Varghese N."/>
            <person name="Submissions S."/>
        </authorList>
    </citation>
    <scope>NUCLEOTIDE SEQUENCE [LARGE SCALE GENOMIC DNA]</scope>
    <source>
        <strain evidence="4">930I</strain>
    </source>
</reference>
<name>A0A1G7ZNU3_9PROT</name>
<dbReference type="EMBL" id="FNCV01000004">
    <property type="protein sequence ID" value="SDH10383.1"/>
    <property type="molecule type" value="Genomic_DNA"/>
</dbReference>
<dbReference type="GO" id="GO:0006744">
    <property type="term" value="P:ubiquinone biosynthetic process"/>
    <property type="evidence" value="ECO:0007669"/>
    <property type="project" value="UniProtKB-UniRule"/>
</dbReference>
<feature type="binding site" evidence="1">
    <location>
        <position position="263"/>
    </location>
    <ligand>
        <name>[4Fe-4S] cluster</name>
        <dbReference type="ChEBI" id="CHEBI:49883"/>
    </ligand>
</feature>
<dbReference type="SUPFAM" id="SSF51391">
    <property type="entry name" value="Thiamin phosphate synthase"/>
    <property type="match status" value="1"/>
</dbReference>
<dbReference type="PANTHER" id="PTHR30217">
    <property type="entry name" value="PEPTIDASE U32 FAMILY"/>
    <property type="match status" value="1"/>
</dbReference>
<evidence type="ECO:0000313" key="4">
    <source>
        <dbReference type="Proteomes" id="UP000217076"/>
    </source>
</evidence>
<sequence length="357" mass="37928">MSLAPTAPPANDTEPTGPDTGPTTGKTPRKMELVCPAGTMTALKTAAEAGADAIYFGFRDRTNARNFPGLNFTAAEAEEAVALCKAKGVNPMVAVNTYPVAGHEKLWHDAVDTVARIGAHAIIVADIGLAAYVAEKHPDLRLHLSVQASASNPEAVAYYAETFGVQRVVLPRVFSLEEIRDITAAVAPVETEVFVFGGLCVMAEGRCSLSAYVTGCSPNKDGACSPASSVRYVQQDDVLISKLGDYTINRFEADEDAGYPTLCKGRYVVNGEEMYLFEDPASLDATPILGELAEAGVAALKVEGRQRGKAYVQAVVGSLRQSIDSLASGAATPSDDKATAFMEGLKRTQGVYRRDWR</sequence>
<comment type="cofactor">
    <cofactor evidence="1">
        <name>[4Fe-4S] cluster</name>
        <dbReference type="ChEBI" id="CHEBI:49883"/>
    </cofactor>
</comment>
<proteinExistence type="inferred from homology"/>
<evidence type="ECO:0000256" key="2">
    <source>
        <dbReference type="SAM" id="MobiDB-lite"/>
    </source>
</evidence>
<organism evidence="3 4">
    <name type="scientific">Roseospirillum parvum</name>
    <dbReference type="NCBI Taxonomy" id="83401"/>
    <lineage>
        <taxon>Bacteria</taxon>
        <taxon>Pseudomonadati</taxon>
        <taxon>Pseudomonadota</taxon>
        <taxon>Alphaproteobacteria</taxon>
        <taxon>Rhodospirillales</taxon>
        <taxon>Rhodospirillaceae</taxon>
        <taxon>Roseospirillum</taxon>
    </lineage>
</organism>
<dbReference type="InterPro" id="IPR036206">
    <property type="entry name" value="ThiamineP_synth_sf"/>
</dbReference>
<feature type="binding site" evidence="1">
    <location>
        <position position="207"/>
    </location>
    <ligand>
        <name>[4Fe-4S] cluster</name>
        <dbReference type="ChEBI" id="CHEBI:49883"/>
    </ligand>
</feature>
<keyword evidence="1" id="KW-0004">4Fe-4S</keyword>
<protein>
    <recommendedName>
        <fullName evidence="1">Ubiquinone biosynthesis protein UbiU</fullName>
    </recommendedName>
</protein>
<dbReference type="AlphaFoldDB" id="A0A1G7ZNU3"/>
<gene>
    <name evidence="1" type="primary">ubiU</name>
    <name evidence="3" type="ORF">SAMN05421742_104169</name>
</gene>
<dbReference type="STRING" id="83401.SAMN05421742_104169"/>
<dbReference type="GO" id="GO:0051539">
    <property type="term" value="F:4 iron, 4 sulfur cluster binding"/>
    <property type="evidence" value="ECO:0007669"/>
    <property type="project" value="UniProtKB-UniRule"/>
</dbReference>
<dbReference type="UniPathway" id="UPA00232"/>
<feature type="compositionally biased region" description="Low complexity" evidence="2">
    <location>
        <begin position="13"/>
        <end position="26"/>
    </location>
</feature>
<accession>A0A1G7ZNU3</accession>
<evidence type="ECO:0000313" key="3">
    <source>
        <dbReference type="EMBL" id="SDH10383.1"/>
    </source>
</evidence>
<dbReference type="GO" id="GO:0046872">
    <property type="term" value="F:metal ion binding"/>
    <property type="evidence" value="ECO:0007669"/>
    <property type="project" value="UniProtKB-KW"/>
</dbReference>
<comment type="function">
    <text evidence="1">Required for O(2)-independent ubiquinone (coenzyme Q) biosynthesis. Together with UbiV, is essential for the C6-hydroxylation reaction in the oxygen-independent ubiquinone biosynthesis pathway.</text>
</comment>
<keyword evidence="1" id="KW-0831">Ubiquinone biosynthesis</keyword>
<dbReference type="InterPro" id="IPR043692">
    <property type="entry name" value="UbiU"/>
</dbReference>
<feature type="binding site" evidence="1">
    <location>
        <position position="224"/>
    </location>
    <ligand>
        <name>[4Fe-4S] cluster</name>
        <dbReference type="ChEBI" id="CHEBI:49883"/>
    </ligand>
</feature>
<comment type="similarity">
    <text evidence="1">Belongs to the peptidase U32 family. UbiU subfamily.</text>
</comment>
<feature type="region of interest" description="Disordered" evidence="2">
    <location>
        <begin position="1"/>
        <end position="30"/>
    </location>
</feature>
<dbReference type="InterPro" id="IPR051454">
    <property type="entry name" value="RNA/ubiquinone_mod_enzymes"/>
</dbReference>
<dbReference type="Pfam" id="PF01136">
    <property type="entry name" value="Peptidase_U32"/>
    <property type="match status" value="1"/>
</dbReference>
<comment type="subunit">
    <text evidence="1">Forms a heterodimer with UbiV.</text>
</comment>
<dbReference type="GO" id="GO:0006508">
    <property type="term" value="P:proteolysis"/>
    <property type="evidence" value="ECO:0007669"/>
    <property type="project" value="UniProtKB-KW"/>
</dbReference>